<dbReference type="SUPFAM" id="SSF47090">
    <property type="entry name" value="PGBD-like"/>
    <property type="match status" value="1"/>
</dbReference>
<dbReference type="InterPro" id="IPR036365">
    <property type="entry name" value="PGBD-like_sf"/>
</dbReference>
<feature type="domain" description="Peptidoglycan binding-like" evidence="3">
    <location>
        <begin position="192"/>
        <end position="239"/>
    </location>
</feature>
<dbReference type="Gene3D" id="2.40.420.20">
    <property type="match status" value="1"/>
</dbReference>
<feature type="transmembrane region" description="Helical" evidence="2">
    <location>
        <begin position="74"/>
        <end position="96"/>
    </location>
</feature>
<accession>A0A6G4VLD3</accession>
<dbReference type="InterPro" id="IPR002477">
    <property type="entry name" value="Peptidoglycan-bd-like"/>
</dbReference>
<feature type="region of interest" description="Disordered" evidence="1">
    <location>
        <begin position="103"/>
        <end position="140"/>
    </location>
</feature>
<feature type="region of interest" description="Disordered" evidence="1">
    <location>
        <begin position="1"/>
        <end position="67"/>
    </location>
</feature>
<keyword evidence="2" id="KW-0472">Membrane</keyword>
<reference evidence="4 5" key="1">
    <citation type="submission" date="2020-02" db="EMBL/GenBank/DDBJ databases">
        <title>Whole-genome analyses of novel actinobacteria.</title>
        <authorList>
            <person name="Sahin N."/>
            <person name="Gencbay T."/>
        </authorList>
    </citation>
    <scope>NUCLEOTIDE SEQUENCE [LARGE SCALE GENOMIC DNA]</scope>
    <source>
        <strain evidence="4 5">HC44</strain>
    </source>
</reference>
<keyword evidence="2" id="KW-1133">Transmembrane helix</keyword>
<evidence type="ECO:0000313" key="5">
    <source>
        <dbReference type="Proteomes" id="UP000472335"/>
    </source>
</evidence>
<dbReference type="Proteomes" id="UP000472335">
    <property type="component" value="Unassembled WGS sequence"/>
</dbReference>
<evidence type="ECO:0000256" key="1">
    <source>
        <dbReference type="SAM" id="MobiDB-lite"/>
    </source>
</evidence>
<dbReference type="AlphaFoldDB" id="A0A6G4VLD3"/>
<evidence type="ECO:0000256" key="2">
    <source>
        <dbReference type="SAM" id="Phobius"/>
    </source>
</evidence>
<dbReference type="Gene3D" id="1.10.101.10">
    <property type="entry name" value="PGBD-like superfamily/PGBD"/>
    <property type="match status" value="1"/>
</dbReference>
<evidence type="ECO:0000313" key="4">
    <source>
        <dbReference type="EMBL" id="NGO14594.1"/>
    </source>
</evidence>
<feature type="compositionally biased region" description="Low complexity" evidence="1">
    <location>
        <begin position="38"/>
        <end position="60"/>
    </location>
</feature>
<feature type="compositionally biased region" description="Low complexity" evidence="1">
    <location>
        <begin position="8"/>
        <end position="22"/>
    </location>
</feature>
<sequence>MNGQKATAVAAESAGGPEGASVVVPADRSEGAAALAPAESGEVAAVESATSEASLVAEEPPAAPARRRRRPLRIALAVLAAVAVTAAAVAAATGVFGGTEDGATASDAASGPPKTAEVKQTSLTRSETLDGTLGYGEATPAQASGQGVVTWLPGEGDTVERGEPVYRADEKKVPLLYGATPLYRPLEAGAEGRDVELLEKNLSALGYGGFTVDDAYTAGTADAVRDWQEDLGREETGTVQPGDAVVAPGARRVTEVQAALGAPPNGAVLTWTGTERTVTVQLAVKDEDLVSGEGARATVTLPDGSTAEAKVAEVGTAVTAEPAQEGEAQQQSGEDATLPVTLTVEDQRKLGRYQAAPVDVAFEAETREDVLAVPVEALVALREGGYAVEAVRADGTQYLPVKLGMFSDGLVEVSGQGVTAGLKVGVPK</sequence>
<gene>
    <name evidence="4" type="ORF">G5C60_45155</name>
</gene>
<name>A0A6G4VLD3_9ACTN</name>
<protein>
    <submittedName>
        <fullName evidence="4">Peptidoglycan-binding protein</fullName>
    </submittedName>
</protein>
<keyword evidence="2" id="KW-0812">Transmembrane</keyword>
<comment type="caution">
    <text evidence="4">The sequence shown here is derived from an EMBL/GenBank/DDBJ whole genome shotgun (WGS) entry which is preliminary data.</text>
</comment>
<dbReference type="InterPro" id="IPR036366">
    <property type="entry name" value="PGBDSf"/>
</dbReference>
<dbReference type="EMBL" id="JAAKZY010000272">
    <property type="protein sequence ID" value="NGO14594.1"/>
    <property type="molecule type" value="Genomic_DNA"/>
</dbReference>
<dbReference type="Pfam" id="PF01471">
    <property type="entry name" value="PG_binding_1"/>
    <property type="match status" value="1"/>
</dbReference>
<evidence type="ECO:0000259" key="3">
    <source>
        <dbReference type="Pfam" id="PF01471"/>
    </source>
</evidence>
<proteinExistence type="predicted"/>
<keyword evidence="5" id="KW-1185">Reference proteome</keyword>
<organism evidence="4 5">
    <name type="scientific">Streptomyces scabichelini</name>
    <dbReference type="NCBI Taxonomy" id="2711217"/>
    <lineage>
        <taxon>Bacteria</taxon>
        <taxon>Bacillati</taxon>
        <taxon>Actinomycetota</taxon>
        <taxon>Actinomycetes</taxon>
        <taxon>Kitasatosporales</taxon>
        <taxon>Streptomycetaceae</taxon>
        <taxon>Streptomyces</taxon>
    </lineage>
</organism>